<accession>A0A0C9X594</accession>
<evidence type="ECO:0000313" key="4">
    <source>
        <dbReference type="Proteomes" id="UP000054477"/>
    </source>
</evidence>
<feature type="compositionally biased region" description="Low complexity" evidence="1">
    <location>
        <begin position="125"/>
        <end position="141"/>
    </location>
</feature>
<keyword evidence="2" id="KW-0812">Transmembrane</keyword>
<dbReference type="HOGENOM" id="CLU_681628_0_0_1"/>
<gene>
    <name evidence="3" type="ORF">K443DRAFT_7863</name>
</gene>
<evidence type="ECO:0000256" key="1">
    <source>
        <dbReference type="SAM" id="MobiDB-lite"/>
    </source>
</evidence>
<feature type="region of interest" description="Disordered" evidence="1">
    <location>
        <begin position="269"/>
        <end position="302"/>
    </location>
</feature>
<keyword evidence="4" id="KW-1185">Reference proteome</keyword>
<dbReference type="OrthoDB" id="3253553at2759"/>
<feature type="compositionally biased region" description="Pro residues" evidence="1">
    <location>
        <begin position="201"/>
        <end position="210"/>
    </location>
</feature>
<name>A0A0C9X594_9AGAR</name>
<reference evidence="4" key="2">
    <citation type="submission" date="2015-01" db="EMBL/GenBank/DDBJ databases">
        <title>Evolutionary Origins and Diversification of the Mycorrhizal Mutualists.</title>
        <authorList>
            <consortium name="DOE Joint Genome Institute"/>
            <consortium name="Mycorrhizal Genomics Consortium"/>
            <person name="Kohler A."/>
            <person name="Kuo A."/>
            <person name="Nagy L.G."/>
            <person name="Floudas D."/>
            <person name="Copeland A."/>
            <person name="Barry K.W."/>
            <person name="Cichocki N."/>
            <person name="Veneault-Fourrey C."/>
            <person name="LaButti K."/>
            <person name="Lindquist E.A."/>
            <person name="Lipzen A."/>
            <person name="Lundell T."/>
            <person name="Morin E."/>
            <person name="Murat C."/>
            <person name="Riley R."/>
            <person name="Ohm R."/>
            <person name="Sun H."/>
            <person name="Tunlid A."/>
            <person name="Henrissat B."/>
            <person name="Grigoriev I.V."/>
            <person name="Hibbett D.S."/>
            <person name="Martin F."/>
        </authorList>
    </citation>
    <scope>NUCLEOTIDE SEQUENCE [LARGE SCALE GENOMIC DNA]</scope>
    <source>
        <strain evidence="4">LaAM-08-1</strain>
    </source>
</reference>
<sequence length="404" mass="44101">MRHPVTSRVQLAPSDRSLCVEVSAAENGEEKLKQARMEYPPLSQRDSRGYYPEEEYPHTFPQAEAEYPPVQPDYYPHLPHRAQRGDASETSVDPLDLADSHVPFAHDKRRTRTHRLTVPGPSQPPSLISRPTLTSTTTHSTGRQNPCSIQTPTSLRPTPLPGLGTGTVPRQQQQPTPPLRRSRHLHTHSSIPPVTTDVRPNLPPLGPPSPLHLLAPQPSLLPRIRTMGLRPTRIQRHATQPPPQRRAPPHARARIRHKQSAIKRFLTQERKTSSGRVNAKGNLVTQGPKNRFGRDGGGDPPPPANKPAAFVLYILSVFTLLLLLYLFIFRPCCCSPRKKGKDVGNPLLGNGMMVLPVPGGGGEGKKKGGGGGKRGKKGGKVKGGGGGDVRVNLIVDPHAFNVQS</sequence>
<organism evidence="3 4">
    <name type="scientific">Laccaria amethystina LaAM-08-1</name>
    <dbReference type="NCBI Taxonomy" id="1095629"/>
    <lineage>
        <taxon>Eukaryota</taxon>
        <taxon>Fungi</taxon>
        <taxon>Dikarya</taxon>
        <taxon>Basidiomycota</taxon>
        <taxon>Agaricomycotina</taxon>
        <taxon>Agaricomycetes</taxon>
        <taxon>Agaricomycetidae</taxon>
        <taxon>Agaricales</taxon>
        <taxon>Agaricineae</taxon>
        <taxon>Hydnangiaceae</taxon>
        <taxon>Laccaria</taxon>
    </lineage>
</organism>
<dbReference type="AlphaFoldDB" id="A0A0C9X594"/>
<protein>
    <submittedName>
        <fullName evidence="3">Uncharacterized protein</fullName>
    </submittedName>
</protein>
<proteinExistence type="predicted"/>
<dbReference type="Proteomes" id="UP000054477">
    <property type="component" value="Unassembled WGS sequence"/>
</dbReference>
<feature type="transmembrane region" description="Helical" evidence="2">
    <location>
        <begin position="310"/>
        <end position="329"/>
    </location>
</feature>
<evidence type="ECO:0000313" key="3">
    <source>
        <dbReference type="EMBL" id="KIK00206.1"/>
    </source>
</evidence>
<feature type="region of interest" description="Disordered" evidence="1">
    <location>
        <begin position="233"/>
        <end position="253"/>
    </location>
</feature>
<feature type="region of interest" description="Disordered" evidence="1">
    <location>
        <begin position="358"/>
        <end position="391"/>
    </location>
</feature>
<keyword evidence="2" id="KW-1133">Transmembrane helix</keyword>
<feature type="compositionally biased region" description="Polar residues" evidence="1">
    <location>
        <begin position="142"/>
        <end position="156"/>
    </location>
</feature>
<feature type="region of interest" description="Disordered" evidence="1">
    <location>
        <begin position="36"/>
        <end position="55"/>
    </location>
</feature>
<feature type="region of interest" description="Disordered" evidence="1">
    <location>
        <begin position="115"/>
        <end position="216"/>
    </location>
</feature>
<reference evidence="3 4" key="1">
    <citation type="submission" date="2014-04" db="EMBL/GenBank/DDBJ databases">
        <authorList>
            <consortium name="DOE Joint Genome Institute"/>
            <person name="Kuo A."/>
            <person name="Kohler A."/>
            <person name="Nagy L.G."/>
            <person name="Floudas D."/>
            <person name="Copeland A."/>
            <person name="Barry K.W."/>
            <person name="Cichocki N."/>
            <person name="Veneault-Fourrey C."/>
            <person name="LaButti K."/>
            <person name="Lindquist E.A."/>
            <person name="Lipzen A."/>
            <person name="Lundell T."/>
            <person name="Morin E."/>
            <person name="Murat C."/>
            <person name="Sun H."/>
            <person name="Tunlid A."/>
            <person name="Henrissat B."/>
            <person name="Grigoriev I.V."/>
            <person name="Hibbett D.S."/>
            <person name="Martin F."/>
            <person name="Nordberg H.P."/>
            <person name="Cantor M.N."/>
            <person name="Hua S.X."/>
        </authorList>
    </citation>
    <scope>NUCLEOTIDE SEQUENCE [LARGE SCALE GENOMIC DNA]</scope>
    <source>
        <strain evidence="3 4">LaAM-08-1</strain>
    </source>
</reference>
<evidence type="ECO:0000256" key="2">
    <source>
        <dbReference type="SAM" id="Phobius"/>
    </source>
</evidence>
<dbReference type="EMBL" id="KN838631">
    <property type="protein sequence ID" value="KIK00206.1"/>
    <property type="molecule type" value="Genomic_DNA"/>
</dbReference>
<keyword evidence="2" id="KW-0472">Membrane</keyword>